<evidence type="ECO:0000313" key="9">
    <source>
        <dbReference type="RefSeq" id="XP_006823638.1"/>
    </source>
</evidence>
<keyword evidence="4" id="KW-0472">Membrane</keyword>
<dbReference type="CDD" id="cd00099">
    <property type="entry name" value="IgV"/>
    <property type="match status" value="1"/>
</dbReference>
<comment type="subcellular location">
    <subcellularLocation>
        <location evidence="1">Membrane</location>
        <topology evidence="1">Single-pass membrane protein</topology>
    </subcellularLocation>
</comment>
<dbReference type="GeneID" id="102805487"/>
<gene>
    <name evidence="9" type="primary">LOC102805487</name>
</gene>
<dbReference type="InterPro" id="IPR013106">
    <property type="entry name" value="Ig_V-set"/>
</dbReference>
<dbReference type="SUPFAM" id="SSF48726">
    <property type="entry name" value="Immunoglobulin"/>
    <property type="match status" value="2"/>
</dbReference>
<dbReference type="InterPro" id="IPR003599">
    <property type="entry name" value="Ig_sub"/>
</dbReference>
<evidence type="ECO:0000313" key="8">
    <source>
        <dbReference type="Proteomes" id="UP000694865"/>
    </source>
</evidence>
<keyword evidence="3" id="KW-1133">Transmembrane helix</keyword>
<dbReference type="Gene3D" id="2.60.40.10">
    <property type="entry name" value="Immunoglobulins"/>
    <property type="match status" value="2"/>
</dbReference>
<dbReference type="InterPro" id="IPR007110">
    <property type="entry name" value="Ig-like_dom"/>
</dbReference>
<keyword evidence="6" id="KW-0732">Signal</keyword>
<reference evidence="9" key="1">
    <citation type="submission" date="2025-08" db="UniProtKB">
        <authorList>
            <consortium name="RefSeq"/>
        </authorList>
    </citation>
    <scope>IDENTIFICATION</scope>
    <source>
        <tissue evidence="9">Testes</tissue>
    </source>
</reference>
<dbReference type="Proteomes" id="UP000694865">
    <property type="component" value="Unplaced"/>
</dbReference>
<feature type="signal peptide" evidence="6">
    <location>
        <begin position="1"/>
        <end position="19"/>
    </location>
</feature>
<evidence type="ECO:0000256" key="5">
    <source>
        <dbReference type="ARBA" id="ARBA00023157"/>
    </source>
</evidence>
<dbReference type="PANTHER" id="PTHR45889:SF8">
    <property type="entry name" value="IG-LIKE DOMAIN-CONTAINING PROTEIN"/>
    <property type="match status" value="1"/>
</dbReference>
<keyword evidence="2" id="KW-0812">Transmembrane</keyword>
<dbReference type="InterPro" id="IPR013783">
    <property type="entry name" value="Ig-like_fold"/>
</dbReference>
<evidence type="ECO:0000256" key="2">
    <source>
        <dbReference type="ARBA" id="ARBA00022692"/>
    </source>
</evidence>
<dbReference type="InterPro" id="IPR013162">
    <property type="entry name" value="CD80_C2-set"/>
</dbReference>
<dbReference type="Pfam" id="PF07686">
    <property type="entry name" value="V-set"/>
    <property type="match status" value="1"/>
</dbReference>
<keyword evidence="5" id="KW-1015">Disulfide bond</keyword>
<feature type="domain" description="Ig-like" evidence="7">
    <location>
        <begin position="136"/>
        <end position="238"/>
    </location>
</feature>
<dbReference type="PROSITE" id="PS50835">
    <property type="entry name" value="IG_LIKE"/>
    <property type="match status" value="2"/>
</dbReference>
<accession>A0ABM0MUE7</accession>
<proteinExistence type="predicted"/>
<dbReference type="SMART" id="SM00409">
    <property type="entry name" value="IG"/>
    <property type="match status" value="2"/>
</dbReference>
<dbReference type="InterPro" id="IPR036179">
    <property type="entry name" value="Ig-like_dom_sf"/>
</dbReference>
<protein>
    <submittedName>
        <fullName evidence="9">Cell adhesion molecule 2-like</fullName>
    </submittedName>
</protein>
<dbReference type="PANTHER" id="PTHR45889">
    <property type="entry name" value="IG-LIKE DOMAIN-CONTAINING PROTEIN"/>
    <property type="match status" value="1"/>
</dbReference>
<feature type="chain" id="PRO_5046803634" evidence="6">
    <location>
        <begin position="20"/>
        <end position="246"/>
    </location>
</feature>
<organism evidence="8 9">
    <name type="scientific">Saccoglossus kowalevskii</name>
    <name type="common">Acorn worm</name>
    <dbReference type="NCBI Taxonomy" id="10224"/>
    <lineage>
        <taxon>Eukaryota</taxon>
        <taxon>Metazoa</taxon>
        <taxon>Hemichordata</taxon>
        <taxon>Enteropneusta</taxon>
        <taxon>Harrimaniidae</taxon>
        <taxon>Saccoglossus</taxon>
    </lineage>
</organism>
<feature type="domain" description="Ig-like" evidence="7">
    <location>
        <begin position="36"/>
        <end position="133"/>
    </location>
</feature>
<evidence type="ECO:0000256" key="1">
    <source>
        <dbReference type="ARBA" id="ARBA00004167"/>
    </source>
</evidence>
<dbReference type="Pfam" id="PF08205">
    <property type="entry name" value="C2-set_2"/>
    <property type="match status" value="1"/>
</dbReference>
<name>A0ABM0MUE7_SACKO</name>
<dbReference type="RefSeq" id="XP_006823638.1">
    <property type="nucleotide sequence ID" value="XM_006823575.1"/>
</dbReference>
<evidence type="ECO:0000259" key="7">
    <source>
        <dbReference type="PROSITE" id="PS50835"/>
    </source>
</evidence>
<evidence type="ECO:0000256" key="4">
    <source>
        <dbReference type="ARBA" id="ARBA00023136"/>
    </source>
</evidence>
<evidence type="ECO:0000256" key="3">
    <source>
        <dbReference type="ARBA" id="ARBA00022989"/>
    </source>
</evidence>
<sequence length="246" mass="26930">MHVTFVLVLCLTAVNLCTGILDVIVEKSKEALVQTSVTLTCDYTPPSAFQDRYFILWHFQPEIGGFEEIIYDVTDGGTGTGHNQFAGRTSLSGSRASLTISRLELDDAGSYTCEVDFYIAKQEGTGTTELKIHKTPDTVDILDFSHSEIVSVNVGVDTEFSCHATNAKPAPMITWYKNDEELENAKGSHVTELEDGAYDVVSTLTLTPEKSDDNAVVKCESSQEPDIMRGVVDSDTIFLNISKPIC</sequence>
<dbReference type="SMART" id="SM00406">
    <property type="entry name" value="IGv"/>
    <property type="match status" value="1"/>
</dbReference>
<evidence type="ECO:0000256" key="6">
    <source>
        <dbReference type="SAM" id="SignalP"/>
    </source>
</evidence>
<keyword evidence="8" id="KW-1185">Reference proteome</keyword>